<comment type="caution">
    <text evidence="22">The sequence shown here is derived from an EMBL/GenBank/DDBJ whole genome shotgun (WGS) entry which is preliminary data.</text>
</comment>
<organism evidence="22">
    <name type="scientific">Candidatus Berkiella aquae</name>
    <dbReference type="NCBI Taxonomy" id="295108"/>
    <lineage>
        <taxon>Bacteria</taxon>
        <taxon>Pseudomonadati</taxon>
        <taxon>Pseudomonadota</taxon>
        <taxon>Gammaproteobacteria</taxon>
        <taxon>Candidatus Berkiellales</taxon>
        <taxon>Candidatus Berkiellaceae</taxon>
        <taxon>Candidatus Berkiella</taxon>
    </lineage>
</organism>
<dbReference type="OrthoDB" id="9805398at2"/>
<evidence type="ECO:0000256" key="2">
    <source>
        <dbReference type="ARBA" id="ARBA00005502"/>
    </source>
</evidence>
<dbReference type="NCBIfam" id="TIGR01302">
    <property type="entry name" value="IMP_dehydrog"/>
    <property type="match status" value="1"/>
</dbReference>
<feature type="binding site" evidence="13 15">
    <location>
        <position position="417"/>
    </location>
    <ligand>
        <name>IMP</name>
        <dbReference type="ChEBI" id="CHEBI:58053"/>
    </ligand>
</feature>
<dbReference type="PROSITE" id="PS51371">
    <property type="entry name" value="CBS"/>
    <property type="match status" value="2"/>
</dbReference>
<dbReference type="GO" id="GO:0003938">
    <property type="term" value="F:IMP dehydrogenase activity"/>
    <property type="evidence" value="ECO:0007669"/>
    <property type="project" value="UniProtKB-UniRule"/>
</dbReference>
<dbReference type="Proteomes" id="UP000051497">
    <property type="component" value="Unassembled WGS sequence"/>
</dbReference>
<feature type="binding site" description="in other chain" evidence="13 17">
    <location>
        <position position="299"/>
    </location>
    <ligand>
        <name>K(+)</name>
        <dbReference type="ChEBI" id="CHEBI:29103"/>
        <note>ligand shared between two tetrameric partners</note>
    </ligand>
</feature>
<dbReference type="GO" id="GO:0006183">
    <property type="term" value="P:GTP biosynthetic process"/>
    <property type="evidence" value="ECO:0007669"/>
    <property type="project" value="TreeGrafter"/>
</dbReference>
<proteinExistence type="inferred from homology"/>
<evidence type="ECO:0000256" key="8">
    <source>
        <dbReference type="ARBA" id="ARBA00022958"/>
    </source>
</evidence>
<evidence type="ECO:0000256" key="3">
    <source>
        <dbReference type="ARBA" id="ARBA00011881"/>
    </source>
</evidence>
<comment type="subunit">
    <text evidence="3 13">Homotetramer.</text>
</comment>
<feature type="binding site" evidence="13">
    <location>
        <position position="247"/>
    </location>
    <ligand>
        <name>NAD(+)</name>
        <dbReference type="ChEBI" id="CHEBI:57540"/>
    </ligand>
</feature>
<sequence length="489" mass="52722">MRIIEEALTFDDVLLVPAHSAVLPKDVLLKTQLTRRIHLNVPLVSAAMDTVTEAKMAIALAQEGGIGIIHKNMSIEAQAEEIRKVKKYESGVVKDPITVSADTSIGELLRLIKAYDISGVPVVSGKDELVGIVTHRDWRFETDLNMPVARIMTPKERLVTVPEGTEMEQVIPLFREHRLEKILMVNERFQLRGLITVKDLQKAKDKPLSCKDDLGRLCVGAAVGTQKETEDRASALVEAGVDVIVVDTAHGHSQGVIERVKWFKKHFPQVQIIAGNVATADGALALVEAGADAVKVGIGPGSICTTRIVAGVGVPQVTAIFNVAKALAKHQVPVIADGGLRYSGDIAKALAAGASSVMVGSLLAGTDEAPGELILYQGRSYKTYRGMGSLGAMAQRQGSSDRYFQSIEQGEDKLVPEGIEGRVPYKGSMLNVVHQLMGGLRASMGYTGVSNIEAMRTETQFVRITNAGVRESHVHDVTITKEAPNYRAD</sequence>
<feature type="active site" description="Proton acceptor" evidence="13 14">
    <location>
        <position position="402"/>
    </location>
</feature>
<comment type="similarity">
    <text evidence="2 13 19">Belongs to the IMPDH/GMPR family.</text>
</comment>
<evidence type="ECO:0000256" key="9">
    <source>
        <dbReference type="ARBA" id="ARBA00023002"/>
    </source>
</evidence>
<comment type="caution">
    <text evidence="13">Lacks conserved residue(s) required for the propagation of feature annotation.</text>
</comment>
<evidence type="ECO:0000256" key="6">
    <source>
        <dbReference type="ARBA" id="ARBA00022749"/>
    </source>
</evidence>
<dbReference type="STRING" id="295108.HT99x_03015"/>
<dbReference type="InterPro" id="IPR013785">
    <property type="entry name" value="Aldolase_TIM"/>
</dbReference>
<dbReference type="GO" id="GO:0006177">
    <property type="term" value="P:GMP biosynthetic process"/>
    <property type="evidence" value="ECO:0007669"/>
    <property type="project" value="UniProtKB-UniRule"/>
</dbReference>
<dbReference type="PIRSF" id="PIRSF000130">
    <property type="entry name" value="IMPDH"/>
    <property type="match status" value="1"/>
</dbReference>
<evidence type="ECO:0000256" key="19">
    <source>
        <dbReference type="RuleBase" id="RU003927"/>
    </source>
</evidence>
<dbReference type="SMART" id="SM01240">
    <property type="entry name" value="IMPDH"/>
    <property type="match status" value="1"/>
</dbReference>
<evidence type="ECO:0000256" key="13">
    <source>
        <dbReference type="HAMAP-Rule" id="MF_01964"/>
    </source>
</evidence>
<feature type="active site" description="Thioimidate intermediate" evidence="13 14">
    <location>
        <position position="304"/>
    </location>
</feature>
<dbReference type="Pfam" id="PF00478">
    <property type="entry name" value="IMPDH"/>
    <property type="match status" value="1"/>
</dbReference>
<evidence type="ECO:0000256" key="12">
    <source>
        <dbReference type="ARBA" id="ARBA00048028"/>
    </source>
</evidence>
<dbReference type="Gene3D" id="3.20.20.70">
    <property type="entry name" value="Aldolase class I"/>
    <property type="match status" value="1"/>
</dbReference>
<feature type="binding site" description="in other chain" evidence="13 17">
    <location>
        <position position="304"/>
    </location>
    <ligand>
        <name>K(+)</name>
        <dbReference type="ChEBI" id="CHEBI:29103"/>
        <note>ligand shared between two tetrameric partners</note>
    </ligand>
</feature>
<dbReference type="GO" id="GO:0000166">
    <property type="term" value="F:nucleotide binding"/>
    <property type="evidence" value="ECO:0007669"/>
    <property type="project" value="UniProtKB-UniRule"/>
</dbReference>
<dbReference type="RefSeq" id="WP_075067606.1">
    <property type="nucleotide sequence ID" value="NZ_LKAJ02000001.1"/>
</dbReference>
<evidence type="ECO:0000256" key="10">
    <source>
        <dbReference type="ARBA" id="ARBA00023027"/>
    </source>
</evidence>
<feature type="binding site" evidence="13">
    <location>
        <position position="473"/>
    </location>
    <ligand>
        <name>K(+)</name>
        <dbReference type="ChEBI" id="CHEBI:29103"/>
        <note>ligand shared between two tetrameric partners</note>
    </ligand>
</feature>
<feature type="binding site" evidence="13 15">
    <location>
        <begin position="337"/>
        <end position="339"/>
    </location>
    <ligand>
        <name>IMP</name>
        <dbReference type="ChEBI" id="CHEBI:58053"/>
    </ligand>
</feature>
<dbReference type="AlphaFoldDB" id="A0A0Q9YC17"/>
<accession>A0A0Q9YC17</accession>
<feature type="binding site" evidence="13">
    <location>
        <position position="472"/>
    </location>
    <ligand>
        <name>K(+)</name>
        <dbReference type="ChEBI" id="CHEBI:29103"/>
        <note>ligand shared between two tetrameric partners</note>
    </ligand>
</feature>
<feature type="domain" description="CBS" evidence="21">
    <location>
        <begin position="152"/>
        <end position="210"/>
    </location>
</feature>
<keyword evidence="4 13" id="KW-0479">Metal-binding</keyword>
<evidence type="ECO:0000313" key="22">
    <source>
        <dbReference type="EMBL" id="KRG18171.1"/>
    </source>
</evidence>
<keyword evidence="10 13" id="KW-0520">NAD</keyword>
<evidence type="ECO:0000256" key="14">
    <source>
        <dbReference type="PIRSR" id="PIRSR000130-1"/>
    </source>
</evidence>
<evidence type="ECO:0000256" key="1">
    <source>
        <dbReference type="ARBA" id="ARBA00001958"/>
    </source>
</evidence>
<feature type="binding site" evidence="13 15">
    <location>
        <position position="302"/>
    </location>
    <ligand>
        <name>IMP</name>
        <dbReference type="ChEBI" id="CHEBI:58053"/>
    </ligand>
</feature>
<evidence type="ECO:0000256" key="17">
    <source>
        <dbReference type="PIRSR" id="PIRSR000130-4"/>
    </source>
</evidence>
<dbReference type="HAMAP" id="MF_01964">
    <property type="entry name" value="IMPDH"/>
    <property type="match status" value="1"/>
</dbReference>
<evidence type="ECO:0000256" key="4">
    <source>
        <dbReference type="ARBA" id="ARBA00022723"/>
    </source>
</evidence>
<evidence type="ECO:0000313" key="23">
    <source>
        <dbReference type="EMBL" id="MCS5711051.1"/>
    </source>
</evidence>
<evidence type="ECO:0000256" key="15">
    <source>
        <dbReference type="PIRSR" id="PIRSR000130-2"/>
    </source>
</evidence>
<dbReference type="GO" id="GO:0046872">
    <property type="term" value="F:metal ion binding"/>
    <property type="evidence" value="ECO:0007669"/>
    <property type="project" value="UniProtKB-UniRule"/>
</dbReference>
<gene>
    <name evidence="13 22" type="primary">guaB</name>
    <name evidence="23" type="ORF">HT99x_006380</name>
    <name evidence="22" type="ORF">HT99x_03015</name>
</gene>
<keyword evidence="11 18" id="KW-0129">CBS domain</keyword>
<feature type="binding site" evidence="16">
    <location>
        <begin position="247"/>
        <end position="249"/>
    </location>
    <ligand>
        <name>NAD(+)</name>
        <dbReference type="ChEBI" id="CHEBI:57540"/>
    </ligand>
</feature>
<evidence type="ECO:0000256" key="7">
    <source>
        <dbReference type="ARBA" id="ARBA00022755"/>
    </source>
</evidence>
<keyword evidence="24" id="KW-1185">Reference proteome</keyword>
<comment type="catalytic activity">
    <reaction evidence="12 13 20">
        <text>IMP + NAD(+) + H2O = XMP + NADH + H(+)</text>
        <dbReference type="Rhea" id="RHEA:11708"/>
        <dbReference type="ChEBI" id="CHEBI:15377"/>
        <dbReference type="ChEBI" id="CHEBI:15378"/>
        <dbReference type="ChEBI" id="CHEBI:57464"/>
        <dbReference type="ChEBI" id="CHEBI:57540"/>
        <dbReference type="ChEBI" id="CHEBI:57945"/>
        <dbReference type="ChEBI" id="CHEBI:58053"/>
        <dbReference type="EC" id="1.1.1.205"/>
    </reaction>
</comment>
<evidence type="ECO:0000256" key="18">
    <source>
        <dbReference type="PROSITE-ProRule" id="PRU00703"/>
    </source>
</evidence>
<feature type="binding site" description="in other chain" evidence="13 17">
    <location>
        <position position="301"/>
    </location>
    <ligand>
        <name>K(+)</name>
        <dbReference type="ChEBI" id="CHEBI:29103"/>
        <note>ligand shared between two tetrameric partners</note>
    </ligand>
</feature>
<keyword evidence="7 13" id="KW-0658">Purine biosynthesis</keyword>
<evidence type="ECO:0000256" key="20">
    <source>
        <dbReference type="RuleBase" id="RU003928"/>
    </source>
</evidence>
<dbReference type="CDD" id="cd04601">
    <property type="entry name" value="CBS_pair_IMPDH"/>
    <property type="match status" value="1"/>
</dbReference>
<name>A0A0Q9YC17_9GAMM</name>
<dbReference type="InterPro" id="IPR001093">
    <property type="entry name" value="IMP_DH_GMPRt"/>
</dbReference>
<evidence type="ECO:0000259" key="21">
    <source>
        <dbReference type="PROSITE" id="PS51371"/>
    </source>
</evidence>
<dbReference type="SMART" id="SM00116">
    <property type="entry name" value="CBS"/>
    <property type="match status" value="2"/>
</dbReference>
<feature type="binding site" evidence="13 15">
    <location>
        <begin position="384"/>
        <end position="388"/>
    </location>
    <ligand>
        <name>IMP</name>
        <dbReference type="ChEBI" id="CHEBI:58053"/>
    </ligand>
</feature>
<evidence type="ECO:0000256" key="11">
    <source>
        <dbReference type="ARBA" id="ARBA00023122"/>
    </source>
</evidence>
<reference evidence="23" key="2">
    <citation type="journal article" date="2016" name="Genome Announc.">
        <title>Draft Genome Sequences of Two Novel Amoeba-Resistant Intranuclear Bacteria, 'Candidatus Berkiella cookevillensis' and 'Candidatus Berkiella aquae'.</title>
        <authorList>
            <person name="Mehari Y.T."/>
            <person name="Arivett B.A."/>
            <person name="Farone A.L."/>
            <person name="Gunderson J.H."/>
            <person name="Farone M.B."/>
        </authorList>
    </citation>
    <scope>NUCLEOTIDE SEQUENCE</scope>
    <source>
        <strain evidence="23">HT99</strain>
    </source>
</reference>
<keyword evidence="5" id="KW-0677">Repeat</keyword>
<dbReference type="PATRIC" id="fig|1590043.3.peg.3069"/>
<dbReference type="EMBL" id="LKAJ02000001">
    <property type="protein sequence ID" value="MCS5711051.1"/>
    <property type="molecule type" value="Genomic_DNA"/>
</dbReference>
<evidence type="ECO:0000256" key="16">
    <source>
        <dbReference type="PIRSR" id="PIRSR000130-3"/>
    </source>
</evidence>
<dbReference type="UniPathway" id="UPA00601">
    <property type="reaction ID" value="UER00295"/>
</dbReference>
<protein>
    <recommendedName>
        <fullName evidence="13 20">Inosine-5'-monophosphate dehydrogenase</fullName>
        <shortName evidence="13">IMP dehydrogenase</shortName>
        <shortName evidence="13">IMPD</shortName>
        <shortName evidence="13">IMPDH</shortName>
        <ecNumber evidence="13 20">1.1.1.205</ecNumber>
    </recommendedName>
</protein>
<dbReference type="PANTHER" id="PTHR11911:SF111">
    <property type="entry name" value="INOSINE-5'-MONOPHOSPHATE DEHYDROGENASE"/>
    <property type="match status" value="1"/>
</dbReference>
<dbReference type="InterPro" id="IPR046342">
    <property type="entry name" value="CBS_dom_sf"/>
</dbReference>
<evidence type="ECO:0000256" key="5">
    <source>
        <dbReference type="ARBA" id="ARBA00022737"/>
    </source>
</evidence>
<dbReference type="EMBL" id="LKAJ01000021">
    <property type="protein sequence ID" value="KRG18171.1"/>
    <property type="molecule type" value="Genomic_DNA"/>
</dbReference>
<feature type="binding site" evidence="13 15">
    <location>
        <begin position="360"/>
        <end position="361"/>
    </location>
    <ligand>
        <name>IMP</name>
        <dbReference type="ChEBI" id="CHEBI:58053"/>
    </ligand>
</feature>
<feature type="binding site" evidence="13">
    <location>
        <position position="471"/>
    </location>
    <ligand>
        <name>K(+)</name>
        <dbReference type="ChEBI" id="CHEBI:29103"/>
        <note>ligand shared between two tetrameric partners</note>
    </ligand>
</feature>
<reference evidence="22" key="1">
    <citation type="submission" date="2015-09" db="EMBL/GenBank/DDBJ databases">
        <title>Draft Genome Sequences of Two Novel Amoeba-resistant Intranuclear Bacteria, Candidatus Berkiella cookevillensis and Candidatus Berkiella aquae.</title>
        <authorList>
            <person name="Mehari Y.T."/>
            <person name="Arivett B.A."/>
            <person name="Farone A.L."/>
            <person name="Gunderson J.H."/>
            <person name="Farone M.B."/>
        </authorList>
    </citation>
    <scope>NUCLEOTIDE SEQUENCE [LARGE SCALE GENOMIC DNA]</scope>
    <source>
        <strain evidence="22">HT99</strain>
    </source>
</reference>
<dbReference type="SUPFAM" id="SSF51412">
    <property type="entry name" value="Inosine monophosphate dehydrogenase (IMPDH)"/>
    <property type="match status" value="1"/>
</dbReference>
<dbReference type="InterPro" id="IPR005990">
    <property type="entry name" value="IMP_DH"/>
</dbReference>
<keyword evidence="8 13" id="KW-0630">Potassium</keyword>
<dbReference type="InterPro" id="IPR015875">
    <property type="entry name" value="IMP_DH/GMP_Rdtase_CS"/>
</dbReference>
<dbReference type="PANTHER" id="PTHR11911">
    <property type="entry name" value="INOSINE-5-MONOPHOSPHATE DEHYDROGENASE RELATED"/>
    <property type="match status" value="1"/>
</dbReference>
<dbReference type="FunFam" id="3.20.20.70:FF:000003">
    <property type="entry name" value="GMP reductase"/>
    <property type="match status" value="1"/>
</dbReference>
<dbReference type="EC" id="1.1.1.205" evidence="13 20"/>
<comment type="activity regulation">
    <text evidence="13">Mycophenolic acid (MPA) is a non-competitive inhibitor that prevents formation of the closed enzyme conformation by binding to the same site as the amobile flap. In contrast, mizoribine monophosphate (MZP) is a competitive inhibitor that induces the closed conformation. MPA is a potent inhibitor of mammalian IMPDHs but a poor inhibitor of the bacterial enzymes. MZP is a more potent inhibitor of bacterial IMPDH.</text>
</comment>
<keyword evidence="9 13" id="KW-0560">Oxidoreductase</keyword>
<dbReference type="SUPFAM" id="SSF54631">
    <property type="entry name" value="CBS-domain pair"/>
    <property type="match status" value="1"/>
</dbReference>
<dbReference type="Pfam" id="PF00571">
    <property type="entry name" value="CBS"/>
    <property type="match status" value="2"/>
</dbReference>
<feature type="domain" description="CBS" evidence="21">
    <location>
        <begin position="92"/>
        <end position="148"/>
    </location>
</feature>
<dbReference type="CDD" id="cd00381">
    <property type="entry name" value="IMPDH"/>
    <property type="match status" value="1"/>
</dbReference>
<keyword evidence="6 13" id="KW-0332">GMP biosynthesis</keyword>
<dbReference type="PROSITE" id="PS00487">
    <property type="entry name" value="IMP_DH_GMP_RED"/>
    <property type="match status" value="1"/>
</dbReference>
<comment type="cofactor">
    <cofactor evidence="1 13">
        <name>K(+)</name>
        <dbReference type="ChEBI" id="CHEBI:29103"/>
    </cofactor>
</comment>
<feature type="binding site" evidence="13 16">
    <location>
        <begin position="297"/>
        <end position="299"/>
    </location>
    <ligand>
        <name>NAD(+)</name>
        <dbReference type="ChEBI" id="CHEBI:57540"/>
    </ligand>
</feature>
<dbReference type="InterPro" id="IPR000644">
    <property type="entry name" value="CBS_dom"/>
</dbReference>
<comment type="pathway">
    <text evidence="13 20">Purine metabolism; XMP biosynthesis via de novo pathway; XMP from IMP: step 1/1.</text>
</comment>
<comment type="function">
    <text evidence="13">Catalyzes the conversion of inosine 5'-phosphate (IMP) to xanthosine 5'-phosphate (XMP), the first committed and rate-limiting step in the de novo synthesis of guanine nucleotides, and therefore plays an important role in the regulation of cell growth.</text>
</comment>
<evidence type="ECO:0000313" key="24">
    <source>
        <dbReference type="Proteomes" id="UP000051497"/>
    </source>
</evidence>
<reference evidence="23" key="3">
    <citation type="submission" date="2021-06" db="EMBL/GenBank/DDBJ databases">
        <title>Genomic Description and Analysis of Intracellular Bacteria, Candidatus Berkiella cookevillensis and Candidatus Berkiella aquae.</title>
        <authorList>
            <person name="Kidane D.T."/>
            <person name="Mehari Y.T."/>
            <person name="Rice F.C."/>
            <person name="Arivett B.A."/>
            <person name="Farone A.L."/>
            <person name="Berk S.G."/>
            <person name="Farone M.B."/>
        </authorList>
    </citation>
    <scope>NUCLEOTIDE SEQUENCE</scope>
    <source>
        <strain evidence="23">HT99</strain>
    </source>
</reference>